<dbReference type="SUPFAM" id="SSF52172">
    <property type="entry name" value="CheY-like"/>
    <property type="match status" value="1"/>
</dbReference>
<evidence type="ECO:0000256" key="2">
    <source>
        <dbReference type="ARBA" id="ARBA00023015"/>
    </source>
</evidence>
<feature type="domain" description="Response regulatory" evidence="7">
    <location>
        <begin position="5"/>
        <end position="121"/>
    </location>
</feature>
<dbReference type="SMART" id="SM00421">
    <property type="entry name" value="HTH_LUXR"/>
    <property type="match status" value="1"/>
</dbReference>
<keyword evidence="4" id="KW-0804">Transcription</keyword>
<dbReference type="Gene3D" id="3.40.50.2300">
    <property type="match status" value="1"/>
</dbReference>
<dbReference type="InterPro" id="IPR001789">
    <property type="entry name" value="Sig_transdc_resp-reg_receiver"/>
</dbReference>
<dbReference type="AlphaFoldDB" id="A0A075QWH6"/>
<evidence type="ECO:0000259" key="6">
    <source>
        <dbReference type="PROSITE" id="PS50043"/>
    </source>
</evidence>
<evidence type="ECO:0000256" key="4">
    <source>
        <dbReference type="ARBA" id="ARBA00023163"/>
    </source>
</evidence>
<protein>
    <submittedName>
        <fullName evidence="8">Response regulator protein VraR</fullName>
    </submittedName>
</protein>
<sequence length="207" mass="23414">MEKIKVLLADDHRIVREGVKMILQMAGKFELIGEAADGDELYGKALEVKPDLIISDLKMPGQNVIRSGKLLKEQLPAIKILILTAFDDSEDIFQALDGGIDGYIMKDTMPEQILHTIDMILMGYSCFQPKLERKKSTQTTQLQLTEREREIFELIVDNLSNHEIAEKLYISEATVKTHVSSILRKMGQPNRSQAVLYALKQGLVKMK</sequence>
<dbReference type="Pfam" id="PF00196">
    <property type="entry name" value="GerE"/>
    <property type="match status" value="1"/>
</dbReference>
<dbReference type="CDD" id="cd17535">
    <property type="entry name" value="REC_NarL-like"/>
    <property type="match status" value="1"/>
</dbReference>
<dbReference type="SUPFAM" id="SSF46894">
    <property type="entry name" value="C-terminal effector domain of the bipartite response regulators"/>
    <property type="match status" value="1"/>
</dbReference>
<dbReference type="PROSITE" id="PS50043">
    <property type="entry name" value="HTH_LUXR_2"/>
    <property type="match status" value="1"/>
</dbReference>
<reference evidence="8 9" key="1">
    <citation type="journal article" date="2011" name="J. Bacteriol.">
        <title>Genome sequence of Brevibacillus laterosporus LMG 15441, a pathogen of invertebrates.</title>
        <authorList>
            <person name="Djukic M."/>
            <person name="Poehlein A."/>
            <person name="Thurmer A."/>
            <person name="Daniel R."/>
        </authorList>
    </citation>
    <scope>NUCLEOTIDE SEQUENCE [LARGE SCALE GENOMIC DNA]</scope>
    <source>
        <strain evidence="8 9">LMG 15441</strain>
    </source>
</reference>
<evidence type="ECO:0000256" key="3">
    <source>
        <dbReference type="ARBA" id="ARBA00023125"/>
    </source>
</evidence>
<dbReference type="HOGENOM" id="CLU_000445_90_1_9"/>
<dbReference type="InterPro" id="IPR058245">
    <property type="entry name" value="NreC/VraR/RcsB-like_REC"/>
</dbReference>
<feature type="modified residue" description="4-aspartylphosphate" evidence="5">
    <location>
        <position position="56"/>
    </location>
</feature>
<dbReference type="PROSITE" id="PS50110">
    <property type="entry name" value="RESPONSE_REGULATORY"/>
    <property type="match status" value="1"/>
</dbReference>
<keyword evidence="9" id="KW-1185">Reference proteome</keyword>
<dbReference type="KEGG" id="blr:BRLA_c003860"/>
<evidence type="ECO:0000256" key="5">
    <source>
        <dbReference type="PROSITE-ProRule" id="PRU00169"/>
    </source>
</evidence>
<gene>
    <name evidence="8" type="primary">vraR</name>
    <name evidence="8" type="ORF">BRLA_c003860</name>
</gene>
<dbReference type="GO" id="GO:0006355">
    <property type="term" value="P:regulation of DNA-templated transcription"/>
    <property type="evidence" value="ECO:0007669"/>
    <property type="project" value="InterPro"/>
</dbReference>
<organism evidence="8 9">
    <name type="scientific">Brevibacillus laterosporus LMG 15441</name>
    <dbReference type="NCBI Taxonomy" id="1042163"/>
    <lineage>
        <taxon>Bacteria</taxon>
        <taxon>Bacillati</taxon>
        <taxon>Bacillota</taxon>
        <taxon>Bacilli</taxon>
        <taxon>Bacillales</taxon>
        <taxon>Paenibacillaceae</taxon>
        <taxon>Brevibacillus</taxon>
    </lineage>
</organism>
<dbReference type="eggNOG" id="COG2197">
    <property type="taxonomic scope" value="Bacteria"/>
</dbReference>
<proteinExistence type="predicted"/>
<feature type="domain" description="HTH luxR-type" evidence="6">
    <location>
        <begin position="137"/>
        <end position="202"/>
    </location>
</feature>
<dbReference type="PANTHER" id="PTHR43214">
    <property type="entry name" value="TWO-COMPONENT RESPONSE REGULATOR"/>
    <property type="match status" value="1"/>
</dbReference>
<dbReference type="GO" id="GO:0003677">
    <property type="term" value="F:DNA binding"/>
    <property type="evidence" value="ECO:0007669"/>
    <property type="project" value="UniProtKB-KW"/>
</dbReference>
<keyword evidence="3" id="KW-0238">DNA-binding</keyword>
<dbReference type="RefSeq" id="WP_041751910.1">
    <property type="nucleotide sequence ID" value="NZ_CP007806.1"/>
</dbReference>
<dbReference type="PRINTS" id="PR00038">
    <property type="entry name" value="HTHLUXR"/>
</dbReference>
<evidence type="ECO:0000313" key="8">
    <source>
        <dbReference type="EMBL" id="AIG24767.1"/>
    </source>
</evidence>
<dbReference type="PANTHER" id="PTHR43214:SF43">
    <property type="entry name" value="TWO-COMPONENT RESPONSE REGULATOR"/>
    <property type="match status" value="1"/>
</dbReference>
<dbReference type="STRING" id="1042163.BRLA_c003860"/>
<dbReference type="Pfam" id="PF00072">
    <property type="entry name" value="Response_reg"/>
    <property type="match status" value="1"/>
</dbReference>
<dbReference type="SMART" id="SM00448">
    <property type="entry name" value="REC"/>
    <property type="match status" value="1"/>
</dbReference>
<dbReference type="InterPro" id="IPR000792">
    <property type="entry name" value="Tscrpt_reg_LuxR_C"/>
</dbReference>
<dbReference type="InterPro" id="IPR011006">
    <property type="entry name" value="CheY-like_superfamily"/>
</dbReference>
<evidence type="ECO:0000256" key="1">
    <source>
        <dbReference type="ARBA" id="ARBA00022553"/>
    </source>
</evidence>
<dbReference type="CDD" id="cd06170">
    <property type="entry name" value="LuxR_C_like"/>
    <property type="match status" value="1"/>
</dbReference>
<dbReference type="InterPro" id="IPR016032">
    <property type="entry name" value="Sig_transdc_resp-reg_C-effctor"/>
</dbReference>
<dbReference type="InterPro" id="IPR039420">
    <property type="entry name" value="WalR-like"/>
</dbReference>
<keyword evidence="2" id="KW-0805">Transcription regulation</keyword>
<evidence type="ECO:0000313" key="9">
    <source>
        <dbReference type="Proteomes" id="UP000005850"/>
    </source>
</evidence>
<dbReference type="GO" id="GO:0000160">
    <property type="term" value="P:phosphorelay signal transduction system"/>
    <property type="evidence" value="ECO:0007669"/>
    <property type="project" value="InterPro"/>
</dbReference>
<evidence type="ECO:0000259" key="7">
    <source>
        <dbReference type="PROSITE" id="PS50110"/>
    </source>
</evidence>
<accession>A0A075QWH6</accession>
<dbReference type="Proteomes" id="UP000005850">
    <property type="component" value="Chromosome"/>
</dbReference>
<keyword evidence="1 5" id="KW-0597">Phosphoprotein</keyword>
<dbReference type="EMBL" id="CP007806">
    <property type="protein sequence ID" value="AIG24767.1"/>
    <property type="molecule type" value="Genomic_DNA"/>
</dbReference>
<name>A0A075QWH6_BRELA</name>